<evidence type="ECO:0000313" key="2">
    <source>
        <dbReference type="Proteomes" id="UP001567538"/>
    </source>
</evidence>
<name>A0ABD1H5G8_SALDI</name>
<dbReference type="AlphaFoldDB" id="A0ABD1H5G8"/>
<comment type="caution">
    <text evidence="1">The sequence shown here is derived from an EMBL/GenBank/DDBJ whole genome shotgun (WGS) entry which is preliminary data.</text>
</comment>
<organism evidence="1 2">
    <name type="scientific">Salvia divinorum</name>
    <name type="common">Maria pastora</name>
    <name type="synonym">Diviner's sage</name>
    <dbReference type="NCBI Taxonomy" id="28513"/>
    <lineage>
        <taxon>Eukaryota</taxon>
        <taxon>Viridiplantae</taxon>
        <taxon>Streptophyta</taxon>
        <taxon>Embryophyta</taxon>
        <taxon>Tracheophyta</taxon>
        <taxon>Spermatophyta</taxon>
        <taxon>Magnoliopsida</taxon>
        <taxon>eudicotyledons</taxon>
        <taxon>Gunneridae</taxon>
        <taxon>Pentapetalae</taxon>
        <taxon>asterids</taxon>
        <taxon>lamiids</taxon>
        <taxon>Lamiales</taxon>
        <taxon>Lamiaceae</taxon>
        <taxon>Nepetoideae</taxon>
        <taxon>Mentheae</taxon>
        <taxon>Salviinae</taxon>
        <taxon>Salvia</taxon>
        <taxon>Salvia subgen. Calosphace</taxon>
    </lineage>
</organism>
<protein>
    <submittedName>
        <fullName evidence="1">Uncharacterized protein</fullName>
    </submittedName>
</protein>
<sequence>MDKLVLETAIRLRSVHPWPGDNIPESVAFEAGSMIERELGVQITPLEVNQRLIIMQARYPTFKDVVATPSTCWVPTMQNVIAVDTVWKEIFKTHHFAAAYYHRDEPKFHKLCVLFGWYTVKTEGHQEETIVISDTIDEVSAPPTLAAPVVVDLDEVNSPLPQMSKVFTEDVDSLDRESINGLPNPYFALSPDGGLLQTICNSNSYPPTMEE</sequence>
<evidence type="ECO:0000313" key="1">
    <source>
        <dbReference type="EMBL" id="KAL1550241.1"/>
    </source>
</evidence>
<reference evidence="1 2" key="1">
    <citation type="submission" date="2024-06" db="EMBL/GenBank/DDBJ databases">
        <title>A chromosome level genome sequence of Diviner's sage (Salvia divinorum).</title>
        <authorList>
            <person name="Ford S.A."/>
            <person name="Ro D.-K."/>
            <person name="Ness R.W."/>
            <person name="Phillips M.A."/>
        </authorList>
    </citation>
    <scope>NUCLEOTIDE SEQUENCE [LARGE SCALE GENOMIC DNA]</scope>
    <source>
        <strain evidence="1">SAF-2024a</strain>
        <tissue evidence="1">Leaf</tissue>
    </source>
</reference>
<gene>
    <name evidence="1" type="ORF">AAHA92_18234</name>
</gene>
<accession>A0ABD1H5G8</accession>
<dbReference type="EMBL" id="JBEAFC010000007">
    <property type="protein sequence ID" value="KAL1550241.1"/>
    <property type="molecule type" value="Genomic_DNA"/>
</dbReference>
<dbReference type="Proteomes" id="UP001567538">
    <property type="component" value="Unassembled WGS sequence"/>
</dbReference>
<proteinExistence type="predicted"/>
<keyword evidence="2" id="KW-1185">Reference proteome</keyword>